<reference evidence="7 8" key="1">
    <citation type="submission" date="2018-03" db="EMBL/GenBank/DDBJ databases">
        <title>Genomic Encyclopedia of Archaeal and Bacterial Type Strains, Phase II (KMG-II): from individual species to whole genera.</title>
        <authorList>
            <person name="Goeker M."/>
        </authorList>
    </citation>
    <scope>NUCLEOTIDE SEQUENCE [LARGE SCALE GENOMIC DNA]</scope>
    <source>
        <strain evidence="7 8">DSM 24859</strain>
    </source>
</reference>
<evidence type="ECO:0000256" key="3">
    <source>
        <dbReference type="SAM" id="SignalP"/>
    </source>
</evidence>
<dbReference type="RefSeq" id="WP_106529860.1">
    <property type="nucleotide sequence ID" value="NZ_PYAW01000004.1"/>
</dbReference>
<evidence type="ECO:0000256" key="1">
    <source>
        <dbReference type="ARBA" id="ARBA00009477"/>
    </source>
</evidence>
<proteinExistence type="inferred from homology"/>
<dbReference type="Pfam" id="PF25954">
    <property type="entry name" value="Beta-barrel_RND_2"/>
    <property type="match status" value="1"/>
</dbReference>
<organism evidence="7 8">
    <name type="scientific">Chitinophaga niastensis</name>
    <dbReference type="NCBI Taxonomy" id="536980"/>
    <lineage>
        <taxon>Bacteria</taxon>
        <taxon>Pseudomonadati</taxon>
        <taxon>Bacteroidota</taxon>
        <taxon>Chitinophagia</taxon>
        <taxon>Chitinophagales</taxon>
        <taxon>Chitinophagaceae</taxon>
        <taxon>Chitinophaga</taxon>
    </lineage>
</organism>
<dbReference type="InterPro" id="IPR058627">
    <property type="entry name" value="MdtA-like_C"/>
</dbReference>
<evidence type="ECO:0000259" key="6">
    <source>
        <dbReference type="Pfam" id="PF25973"/>
    </source>
</evidence>
<gene>
    <name evidence="7" type="ORF">CLV51_104238</name>
</gene>
<keyword evidence="2" id="KW-0813">Transport</keyword>
<dbReference type="Pfam" id="PF25967">
    <property type="entry name" value="RND-MFP_C"/>
    <property type="match status" value="1"/>
</dbReference>
<dbReference type="InterPro" id="IPR058647">
    <property type="entry name" value="BSH_CzcB-like"/>
</dbReference>
<dbReference type="Proteomes" id="UP000240971">
    <property type="component" value="Unassembled WGS sequence"/>
</dbReference>
<dbReference type="OrthoDB" id="9806939at2"/>
<dbReference type="GO" id="GO:0060003">
    <property type="term" value="P:copper ion export"/>
    <property type="evidence" value="ECO:0007669"/>
    <property type="project" value="TreeGrafter"/>
</dbReference>
<protein>
    <submittedName>
        <fullName evidence="7">Cobalt-zinc-cadmium efflux system membrane fusion protein</fullName>
    </submittedName>
</protein>
<dbReference type="InterPro" id="IPR006143">
    <property type="entry name" value="RND_pump_MFP"/>
</dbReference>
<dbReference type="GO" id="GO:0030313">
    <property type="term" value="C:cell envelope"/>
    <property type="evidence" value="ECO:0007669"/>
    <property type="project" value="TreeGrafter"/>
</dbReference>
<dbReference type="PANTHER" id="PTHR30097:SF4">
    <property type="entry name" value="SLR6042 PROTEIN"/>
    <property type="match status" value="1"/>
</dbReference>
<keyword evidence="8" id="KW-1185">Reference proteome</keyword>
<dbReference type="GO" id="GO:0015679">
    <property type="term" value="P:plasma membrane copper ion transport"/>
    <property type="evidence" value="ECO:0007669"/>
    <property type="project" value="TreeGrafter"/>
</dbReference>
<evidence type="ECO:0000256" key="2">
    <source>
        <dbReference type="ARBA" id="ARBA00022448"/>
    </source>
</evidence>
<dbReference type="Gene3D" id="1.10.287.470">
    <property type="entry name" value="Helix hairpin bin"/>
    <property type="match status" value="1"/>
</dbReference>
<feature type="chain" id="PRO_5015129489" evidence="3">
    <location>
        <begin position="24"/>
        <end position="369"/>
    </location>
</feature>
<dbReference type="GO" id="GO:0015562">
    <property type="term" value="F:efflux transmembrane transporter activity"/>
    <property type="evidence" value="ECO:0007669"/>
    <property type="project" value="InterPro"/>
</dbReference>
<comment type="similarity">
    <text evidence="1">Belongs to the membrane fusion protein (MFP) (TC 8.A.1) family.</text>
</comment>
<keyword evidence="3" id="KW-0732">Signal</keyword>
<feature type="domain" description="CusB-like beta-barrel" evidence="4">
    <location>
        <begin position="220"/>
        <end position="294"/>
    </location>
</feature>
<comment type="caution">
    <text evidence="7">The sequence shown here is derived from an EMBL/GenBank/DDBJ whole genome shotgun (WGS) entry which is preliminary data.</text>
</comment>
<dbReference type="Gene3D" id="2.40.420.20">
    <property type="match status" value="1"/>
</dbReference>
<dbReference type="PROSITE" id="PS51257">
    <property type="entry name" value="PROKAR_LIPOPROTEIN"/>
    <property type="match status" value="1"/>
</dbReference>
<dbReference type="GO" id="GO:0016020">
    <property type="term" value="C:membrane"/>
    <property type="evidence" value="ECO:0007669"/>
    <property type="project" value="InterPro"/>
</dbReference>
<dbReference type="InterPro" id="IPR058792">
    <property type="entry name" value="Beta-barrel_RND_2"/>
</dbReference>
<evidence type="ECO:0000313" key="8">
    <source>
        <dbReference type="Proteomes" id="UP000240971"/>
    </source>
</evidence>
<dbReference type="Pfam" id="PF25973">
    <property type="entry name" value="BSH_CzcB"/>
    <property type="match status" value="1"/>
</dbReference>
<dbReference type="EMBL" id="PYAW01000004">
    <property type="protein sequence ID" value="PSL45533.1"/>
    <property type="molecule type" value="Genomic_DNA"/>
</dbReference>
<evidence type="ECO:0000259" key="4">
    <source>
        <dbReference type="Pfam" id="PF25954"/>
    </source>
</evidence>
<dbReference type="Gene3D" id="2.40.30.170">
    <property type="match status" value="1"/>
</dbReference>
<dbReference type="NCBIfam" id="TIGR01730">
    <property type="entry name" value="RND_mfp"/>
    <property type="match status" value="1"/>
</dbReference>
<feature type="domain" description="CzcB-like barrel-sandwich hybrid" evidence="6">
    <location>
        <begin position="77"/>
        <end position="217"/>
    </location>
</feature>
<evidence type="ECO:0000259" key="5">
    <source>
        <dbReference type="Pfam" id="PF25967"/>
    </source>
</evidence>
<dbReference type="PANTHER" id="PTHR30097">
    <property type="entry name" value="CATION EFFLUX SYSTEM PROTEIN CUSB"/>
    <property type="match status" value="1"/>
</dbReference>
<evidence type="ECO:0000313" key="7">
    <source>
        <dbReference type="EMBL" id="PSL45533.1"/>
    </source>
</evidence>
<name>A0A2P8HH36_CHINA</name>
<dbReference type="InterPro" id="IPR051909">
    <property type="entry name" value="MFP_Cation_Efflux"/>
</dbReference>
<feature type="signal peptide" evidence="3">
    <location>
        <begin position="1"/>
        <end position="23"/>
    </location>
</feature>
<dbReference type="FunFam" id="2.40.30.170:FF:000010">
    <property type="entry name" value="Efflux RND transporter periplasmic adaptor subunit"/>
    <property type="match status" value="1"/>
</dbReference>
<accession>A0A2P8HH36</accession>
<dbReference type="AlphaFoldDB" id="A0A2P8HH36"/>
<sequence length="369" mass="40197">MQNFIKIGCTGSFIFLFASTVLIQSCGTQPTQNANEKQKYVIPDTVLHALKIDTVQNSPLVNALTLTGKVTANDDNVSKIFPMVSGKIKDIKVMLGDYVNKGQTLAVMSSSEMAGFGADLVNAEAGVKVARKNMDATQDMYNSGISSQKDLLSAQTDYQKAQSELNRVNKVLNINGGNTGGEYIIKTPISGFVVEKLVTNNTMVRADNSTNLFTISDLKNVWIIANVYESNIGQVHLGDNVEVTTLSYPGKVFHGKVDKVFNVLDPTNKVMKVRIVLQNDDYALKPEMFASVRVVYKDGQEALSIPSQALIFDHSQYYVLVYASKSDVKITPVKVISAIGDRTYISAGINAGDKIIASQAILIYDALNN</sequence>
<feature type="domain" description="Multidrug resistance protein MdtA-like C-terminal permuted SH3" evidence="5">
    <location>
        <begin position="302"/>
        <end position="359"/>
    </location>
</feature>
<dbReference type="SUPFAM" id="SSF111369">
    <property type="entry name" value="HlyD-like secretion proteins"/>
    <property type="match status" value="1"/>
</dbReference>
<dbReference type="Gene3D" id="2.40.50.100">
    <property type="match status" value="1"/>
</dbReference>